<name>A0A182WR43_9DIPT</name>
<evidence type="ECO:0000256" key="1">
    <source>
        <dbReference type="SAM" id="MobiDB-lite"/>
    </source>
</evidence>
<reference evidence="4" key="1">
    <citation type="submission" date="2013-03" db="EMBL/GenBank/DDBJ databases">
        <title>The Genome Sequence of Anopheles minimus MINIMUS1.</title>
        <authorList>
            <consortium name="The Broad Institute Genomics Platform"/>
            <person name="Neafsey D.E."/>
            <person name="Walton C."/>
            <person name="Walker B."/>
            <person name="Young S.K."/>
            <person name="Zeng Q."/>
            <person name="Gargeya S."/>
            <person name="Fitzgerald M."/>
            <person name="Haas B."/>
            <person name="Abouelleil A."/>
            <person name="Allen A.W."/>
            <person name="Alvarado L."/>
            <person name="Arachchi H.M."/>
            <person name="Berlin A.M."/>
            <person name="Chapman S.B."/>
            <person name="Gainer-Dewar J."/>
            <person name="Goldberg J."/>
            <person name="Griggs A."/>
            <person name="Gujja S."/>
            <person name="Hansen M."/>
            <person name="Howarth C."/>
            <person name="Imamovic A."/>
            <person name="Ireland A."/>
            <person name="Larimer J."/>
            <person name="McCowan C."/>
            <person name="Murphy C."/>
            <person name="Pearson M."/>
            <person name="Poon T.W."/>
            <person name="Priest M."/>
            <person name="Roberts A."/>
            <person name="Saif S."/>
            <person name="Shea T."/>
            <person name="Sisk P."/>
            <person name="Sykes S."/>
            <person name="Wortman J."/>
            <person name="Nusbaum C."/>
            <person name="Birren B."/>
        </authorList>
    </citation>
    <scope>NUCLEOTIDE SEQUENCE [LARGE SCALE GENOMIC DNA]</scope>
    <source>
        <strain evidence="4">MINIMUS1</strain>
    </source>
</reference>
<proteinExistence type="predicted"/>
<accession>A0A182WR43</accession>
<dbReference type="AlphaFoldDB" id="A0A182WR43"/>
<feature type="domain" description="DUF4806" evidence="2">
    <location>
        <begin position="215"/>
        <end position="298"/>
    </location>
</feature>
<evidence type="ECO:0000259" key="2">
    <source>
        <dbReference type="Pfam" id="PF16064"/>
    </source>
</evidence>
<evidence type="ECO:0000313" key="3">
    <source>
        <dbReference type="EnsemblMetazoa" id="AMIN015679-PA"/>
    </source>
</evidence>
<organism evidence="3 4">
    <name type="scientific">Anopheles minimus</name>
    <dbReference type="NCBI Taxonomy" id="112268"/>
    <lineage>
        <taxon>Eukaryota</taxon>
        <taxon>Metazoa</taxon>
        <taxon>Ecdysozoa</taxon>
        <taxon>Arthropoda</taxon>
        <taxon>Hexapoda</taxon>
        <taxon>Insecta</taxon>
        <taxon>Pterygota</taxon>
        <taxon>Neoptera</taxon>
        <taxon>Endopterygota</taxon>
        <taxon>Diptera</taxon>
        <taxon>Nematocera</taxon>
        <taxon>Culicoidea</taxon>
        <taxon>Culicidae</taxon>
        <taxon>Anophelinae</taxon>
        <taxon>Anopheles</taxon>
    </lineage>
</organism>
<sequence>MPYVVAETMDALGNKELLAAPDSWYQKREDGKDYLCWPNVRNITTLNALLQDDCSVPSLMWEKHECMIKRRNILSLALASKVIEDIQRQSEKINHPVKRVTSTSPDRNARQRQLAEPNEEALYESQQGFSSDPLEESKETKLNARVSQMFNELKGLIDTNQDKMMKKMNEGFYRIQKAMVALMHKRAGESIAPSVTGTSASHNTPSNRIANFNVKPLKTLEEMNAFEERLNDEDYRKQMHSWIDSCVSYERNPECRMMEILDLLFDRHLLPNFSWTGVSSKGSKKHAFGEYKNIILLFVYVGTTSIHRADTTFVANFFMKKLRHAPFRAATLKGLRRCVPHSPAPRSVKRMKNINATESSAKFVKISRVEYGNVEKPEDSDENNDGVHVEYKTRTVVPQQNVLDHEYSDYKTLEIVAVNDLHPTLFMSAEDESD</sequence>
<dbReference type="STRING" id="112268.A0A182WR43"/>
<protein>
    <submittedName>
        <fullName evidence="3">DUF4806 domain-containing protein</fullName>
    </submittedName>
</protein>
<dbReference type="Proteomes" id="UP000075920">
    <property type="component" value="Unassembled WGS sequence"/>
</dbReference>
<dbReference type="VEuPathDB" id="VectorBase:AMIN015679"/>
<dbReference type="InterPro" id="IPR032071">
    <property type="entry name" value="DUF4806"/>
</dbReference>
<evidence type="ECO:0000313" key="4">
    <source>
        <dbReference type="Proteomes" id="UP000075920"/>
    </source>
</evidence>
<keyword evidence="4" id="KW-1185">Reference proteome</keyword>
<dbReference type="EnsemblMetazoa" id="AMIN015679-RA">
    <property type="protein sequence ID" value="AMIN015679-PA"/>
    <property type="gene ID" value="AMIN015679"/>
</dbReference>
<dbReference type="Pfam" id="PF16064">
    <property type="entry name" value="DUF4806"/>
    <property type="match status" value="1"/>
</dbReference>
<feature type="region of interest" description="Disordered" evidence="1">
    <location>
        <begin position="94"/>
        <end position="138"/>
    </location>
</feature>
<reference evidence="3" key="2">
    <citation type="submission" date="2020-05" db="UniProtKB">
        <authorList>
            <consortium name="EnsemblMetazoa"/>
        </authorList>
    </citation>
    <scope>IDENTIFICATION</scope>
    <source>
        <strain evidence="3">MINIMUS1</strain>
    </source>
</reference>